<dbReference type="InterPro" id="IPR023406">
    <property type="entry name" value="Topo_IA_AS"/>
</dbReference>
<feature type="domain" description="Topo IA-type catalytic" evidence="7">
    <location>
        <begin position="1"/>
        <end position="347"/>
    </location>
</feature>
<keyword evidence="4" id="KW-0799">Topoisomerase</keyword>
<gene>
    <name evidence="8" type="ORF">S03H2_17565</name>
</gene>
<dbReference type="CDD" id="cd00186">
    <property type="entry name" value="TOP1Ac"/>
    <property type="match status" value="1"/>
</dbReference>
<dbReference type="GO" id="GO:0003917">
    <property type="term" value="F:DNA topoisomerase type I (single strand cut, ATP-independent) activity"/>
    <property type="evidence" value="ECO:0007669"/>
    <property type="project" value="UniProtKB-EC"/>
</dbReference>
<dbReference type="InterPro" id="IPR013825">
    <property type="entry name" value="Topo_IA_cen_sub2"/>
</dbReference>
<evidence type="ECO:0000313" key="8">
    <source>
        <dbReference type="EMBL" id="GAH32571.1"/>
    </source>
</evidence>
<comment type="similarity">
    <text evidence="2">Belongs to the type IA topoisomerase family.</text>
</comment>
<evidence type="ECO:0000256" key="6">
    <source>
        <dbReference type="ARBA" id="ARBA00023235"/>
    </source>
</evidence>
<dbReference type="AlphaFoldDB" id="X1EGZ0"/>
<dbReference type="PROSITE" id="PS52039">
    <property type="entry name" value="TOPO_IA_2"/>
    <property type="match status" value="1"/>
</dbReference>
<dbReference type="InterPro" id="IPR023405">
    <property type="entry name" value="Topo_IA_core_domain"/>
</dbReference>
<organism evidence="8">
    <name type="scientific">marine sediment metagenome</name>
    <dbReference type="NCBI Taxonomy" id="412755"/>
    <lineage>
        <taxon>unclassified sequences</taxon>
        <taxon>metagenomes</taxon>
        <taxon>ecological metagenomes</taxon>
    </lineage>
</organism>
<dbReference type="PROSITE" id="PS00396">
    <property type="entry name" value="TOPO_IA_1"/>
    <property type="match status" value="1"/>
</dbReference>
<dbReference type="Gene3D" id="1.10.460.10">
    <property type="entry name" value="Topoisomerase I, domain 2"/>
    <property type="match status" value="1"/>
</dbReference>
<evidence type="ECO:0000259" key="7">
    <source>
        <dbReference type="PROSITE" id="PS52039"/>
    </source>
</evidence>
<evidence type="ECO:0000256" key="4">
    <source>
        <dbReference type="ARBA" id="ARBA00023029"/>
    </source>
</evidence>
<sequence length="347" mass="39527">YKISPLLWQKVRRGLSAGRVQSVALRIIIDREREIQQFIPVEYWTIEAELTRKIPTDKEVTFRAMLVGRIDGTKLDIHNREEAAEISDELRPAGYSVIKVKTKKVTRPPAPPFITSSLQQEAWRKLRFSAKYTMRIAQQLYEGLPIGDEGSVGLITYMRTDSTRVARSDIVEVREFISDKYGAQFVPPHARSFIRSVKGAQEAHEAIRPTKVRREPSLIKPYLTADQFKLYGLIWKRMVASQMSAALFDTTTIDIKARCPDSRADYLFRASSSVSTFAGFTILYTEGKDEAEEKKSPLLPGLEKGDALKLINLFPEQHFTQPPPRFTEATLIKMLEQWGIGRPSTYA</sequence>
<keyword evidence="6" id="KW-0413">Isomerase</keyword>
<dbReference type="Gene3D" id="1.10.290.10">
    <property type="entry name" value="Topoisomerase I, domain 4"/>
    <property type="match status" value="1"/>
</dbReference>
<keyword evidence="5" id="KW-0238">DNA-binding</keyword>
<comment type="caution">
    <text evidence="8">The sequence shown here is derived from an EMBL/GenBank/DDBJ whole genome shotgun (WGS) entry which is preliminary data.</text>
</comment>
<comment type="catalytic activity">
    <reaction evidence="1">
        <text>ATP-independent breakage of single-stranded DNA, followed by passage and rejoining.</text>
        <dbReference type="EC" id="5.6.2.1"/>
    </reaction>
</comment>
<dbReference type="InterPro" id="IPR000380">
    <property type="entry name" value="Topo_IA"/>
</dbReference>
<dbReference type="EMBL" id="BARU01009070">
    <property type="protein sequence ID" value="GAH32571.1"/>
    <property type="molecule type" value="Genomic_DNA"/>
</dbReference>
<dbReference type="PRINTS" id="PR00417">
    <property type="entry name" value="PRTPISMRASEI"/>
</dbReference>
<dbReference type="GO" id="GO:0006265">
    <property type="term" value="P:DNA topological change"/>
    <property type="evidence" value="ECO:0007669"/>
    <property type="project" value="InterPro"/>
</dbReference>
<dbReference type="PANTHER" id="PTHR42785">
    <property type="entry name" value="DNA TOPOISOMERASE, TYPE IA, CORE"/>
    <property type="match status" value="1"/>
</dbReference>
<feature type="non-terminal residue" evidence="8">
    <location>
        <position position="347"/>
    </location>
</feature>
<dbReference type="InterPro" id="IPR003601">
    <property type="entry name" value="Topo_IA_2"/>
</dbReference>
<evidence type="ECO:0000256" key="3">
    <source>
        <dbReference type="ARBA" id="ARBA00012891"/>
    </source>
</evidence>
<evidence type="ECO:0000256" key="5">
    <source>
        <dbReference type="ARBA" id="ARBA00023125"/>
    </source>
</evidence>
<name>X1EGZ0_9ZZZZ</name>
<evidence type="ECO:0000256" key="1">
    <source>
        <dbReference type="ARBA" id="ARBA00000213"/>
    </source>
</evidence>
<dbReference type="PANTHER" id="PTHR42785:SF1">
    <property type="entry name" value="DNA TOPOISOMERASE"/>
    <property type="match status" value="1"/>
</dbReference>
<evidence type="ECO:0000256" key="2">
    <source>
        <dbReference type="ARBA" id="ARBA00009446"/>
    </source>
</evidence>
<dbReference type="SMART" id="SM00436">
    <property type="entry name" value="TOP1Bc"/>
    <property type="match status" value="1"/>
</dbReference>
<dbReference type="GO" id="GO:0003677">
    <property type="term" value="F:DNA binding"/>
    <property type="evidence" value="ECO:0007669"/>
    <property type="project" value="UniProtKB-KW"/>
</dbReference>
<dbReference type="InterPro" id="IPR013497">
    <property type="entry name" value="Topo_IA_cen"/>
</dbReference>
<dbReference type="Gene3D" id="2.70.20.10">
    <property type="entry name" value="Topoisomerase I, domain 3"/>
    <property type="match status" value="1"/>
</dbReference>
<protein>
    <recommendedName>
        <fullName evidence="3">DNA topoisomerase</fullName>
        <ecNumber evidence="3">5.6.2.1</ecNumber>
    </recommendedName>
</protein>
<reference evidence="8" key="1">
    <citation type="journal article" date="2014" name="Front. Microbiol.">
        <title>High frequency of phylogenetically diverse reductive dehalogenase-homologous genes in deep subseafloor sedimentary metagenomes.</title>
        <authorList>
            <person name="Kawai M."/>
            <person name="Futagami T."/>
            <person name="Toyoda A."/>
            <person name="Takaki Y."/>
            <person name="Nishi S."/>
            <person name="Hori S."/>
            <person name="Arai W."/>
            <person name="Tsubouchi T."/>
            <person name="Morono Y."/>
            <person name="Uchiyama I."/>
            <person name="Ito T."/>
            <person name="Fujiyama A."/>
            <person name="Inagaki F."/>
            <person name="Takami H."/>
        </authorList>
    </citation>
    <scope>NUCLEOTIDE SEQUENCE</scope>
    <source>
        <strain evidence="8">Expedition CK06-06</strain>
    </source>
</reference>
<dbReference type="InterPro" id="IPR003602">
    <property type="entry name" value="Topo_IA_DNA-bd_dom"/>
</dbReference>
<accession>X1EGZ0</accession>
<dbReference type="Pfam" id="PF01131">
    <property type="entry name" value="Topoisom_bac"/>
    <property type="match status" value="1"/>
</dbReference>
<dbReference type="InterPro" id="IPR013824">
    <property type="entry name" value="Topo_IA_cen_sub1"/>
</dbReference>
<dbReference type="InterPro" id="IPR013826">
    <property type="entry name" value="Topo_IA_cen_sub3"/>
</dbReference>
<feature type="non-terminal residue" evidence="8">
    <location>
        <position position="1"/>
    </location>
</feature>
<dbReference type="SUPFAM" id="SSF56712">
    <property type="entry name" value="Prokaryotic type I DNA topoisomerase"/>
    <property type="match status" value="1"/>
</dbReference>
<dbReference type="SMART" id="SM00437">
    <property type="entry name" value="TOP1Ac"/>
    <property type="match status" value="1"/>
</dbReference>
<proteinExistence type="inferred from homology"/>
<dbReference type="EC" id="5.6.2.1" evidence="3"/>